<evidence type="ECO:0000313" key="3">
    <source>
        <dbReference type="EMBL" id="MCW2305791.1"/>
    </source>
</evidence>
<feature type="transmembrane region" description="Helical" evidence="1">
    <location>
        <begin position="38"/>
        <end position="58"/>
    </location>
</feature>
<keyword evidence="2" id="KW-0732">Signal</keyword>
<keyword evidence="4" id="KW-1185">Reference proteome</keyword>
<dbReference type="Proteomes" id="UP001209755">
    <property type="component" value="Unassembled WGS sequence"/>
</dbReference>
<keyword evidence="1" id="KW-1133">Transmembrane helix</keyword>
<sequence>MRNGVAVAIGFLSCLAASGAAAAPRANTTTMTCAEAQALVAGSGAVVLATSTFLYYRFVSSQAQCLREQVTHPAFVPTSDDPECPVGYRCASALGTGR</sequence>
<feature type="signal peptide" evidence="2">
    <location>
        <begin position="1"/>
        <end position="22"/>
    </location>
</feature>
<gene>
    <name evidence="3" type="ORF">M2319_000107</name>
</gene>
<feature type="chain" id="PRO_5047411742" evidence="2">
    <location>
        <begin position="23"/>
        <end position="98"/>
    </location>
</feature>
<reference evidence="4" key="1">
    <citation type="submission" date="2023-07" db="EMBL/GenBank/DDBJ databases">
        <title>Genome sequencing of Purple Non-Sulfur Bacteria from various extreme environments.</title>
        <authorList>
            <person name="Mayer M."/>
        </authorList>
    </citation>
    <scope>NUCLEOTIDE SEQUENCE [LARGE SCALE GENOMIC DNA]</scope>
    <source>
        <strain evidence="4">DSM 17935</strain>
    </source>
</reference>
<comment type="caution">
    <text evidence="3">The sequence shown here is derived from an EMBL/GenBank/DDBJ whole genome shotgun (WGS) entry which is preliminary data.</text>
</comment>
<proteinExistence type="predicted"/>
<name>A0ABT3H640_9HYPH</name>
<organism evidence="3 4">
    <name type="scientific">Rhodobium gokarnense</name>
    <dbReference type="NCBI Taxonomy" id="364296"/>
    <lineage>
        <taxon>Bacteria</taxon>
        <taxon>Pseudomonadati</taxon>
        <taxon>Pseudomonadota</taxon>
        <taxon>Alphaproteobacteria</taxon>
        <taxon>Hyphomicrobiales</taxon>
        <taxon>Rhodobiaceae</taxon>
        <taxon>Rhodobium</taxon>
    </lineage>
</organism>
<protein>
    <submittedName>
        <fullName evidence="3">Uncharacterized protein</fullName>
    </submittedName>
</protein>
<accession>A0ABT3H640</accession>
<evidence type="ECO:0000313" key="4">
    <source>
        <dbReference type="Proteomes" id="UP001209755"/>
    </source>
</evidence>
<evidence type="ECO:0000256" key="2">
    <source>
        <dbReference type="SAM" id="SignalP"/>
    </source>
</evidence>
<keyword evidence="1" id="KW-0812">Transmembrane</keyword>
<dbReference type="EMBL" id="JAOQNS010000001">
    <property type="protein sequence ID" value="MCW2305791.1"/>
    <property type="molecule type" value="Genomic_DNA"/>
</dbReference>
<keyword evidence="1" id="KW-0472">Membrane</keyword>
<dbReference type="RefSeq" id="WP_264599475.1">
    <property type="nucleotide sequence ID" value="NZ_JAOQNS010000001.1"/>
</dbReference>
<evidence type="ECO:0000256" key="1">
    <source>
        <dbReference type="SAM" id="Phobius"/>
    </source>
</evidence>